<reference evidence="2 3" key="1">
    <citation type="submission" date="2019-10" db="EMBL/GenBank/DDBJ databases">
        <title>Bifidobacterium from non-human primates.</title>
        <authorList>
            <person name="Modesto M."/>
        </authorList>
    </citation>
    <scope>NUCLEOTIDE SEQUENCE [LARGE SCALE GENOMIC DNA]</scope>
    <source>
        <strain evidence="2 3">TREC</strain>
    </source>
</reference>
<evidence type="ECO:0008006" key="4">
    <source>
        <dbReference type="Google" id="ProtNLM"/>
    </source>
</evidence>
<comment type="caution">
    <text evidence="2">The sequence shown here is derived from an EMBL/GenBank/DDBJ whole genome shotgun (WGS) entry which is preliminary data.</text>
</comment>
<evidence type="ECO:0000313" key="3">
    <source>
        <dbReference type="Proteomes" id="UP000469763"/>
    </source>
</evidence>
<accession>A0A7K3TFW0</accession>
<dbReference type="RefSeq" id="WP_152350686.1">
    <property type="nucleotide sequence ID" value="NZ_WBSN01000012.1"/>
</dbReference>
<sequence>MRGEAVDMFGKGGNGKSDGRRGPVLGRQMTALVAVACLLAGMGGTAVVLAPHPPQVLAPANTNATMPIETQQVNDGRSVTINAEEIAMAPVVAPRSGMVTASNCKPGASLASGQSIMSIDGKGALMLATAEPLWRPLKVGDKGPDAEGLNNALKAIGAGDVDGDTVTEATIDAFVAAAAKAGITLAKDYAVIDTADVAWLPSDGVTVSACPAPVGQIVGQGQSIAELPAMAASAKAQSLPTGAVAGERVIQAGDVTLDITDQGDVIDLVSFSRSSAFRTAATAMQSNVRQVNVQWVLKNPVAVGVVPASAIGVVGGTAAGGTASGGAQACIVVTGGTGGGNAAADTAGDRAVNVNIVGSMLGRTYIQGTDGSIPSGSVRLTPNAGGCS</sequence>
<keyword evidence="3" id="KW-1185">Reference proteome</keyword>
<dbReference type="OrthoDB" id="3238883at2"/>
<evidence type="ECO:0000256" key="1">
    <source>
        <dbReference type="SAM" id="MobiDB-lite"/>
    </source>
</evidence>
<name>A0A7K3TFW0_9BIFI</name>
<feature type="region of interest" description="Disordered" evidence="1">
    <location>
        <begin position="1"/>
        <end position="22"/>
    </location>
</feature>
<protein>
    <recommendedName>
        <fullName evidence="4">Peptidoglycan-binding protein</fullName>
    </recommendedName>
</protein>
<dbReference type="Proteomes" id="UP000469763">
    <property type="component" value="Unassembled WGS sequence"/>
</dbReference>
<organism evidence="2 3">
    <name type="scientific">Bifidobacterium avesanii</name>
    <dbReference type="NCBI Taxonomy" id="1798157"/>
    <lineage>
        <taxon>Bacteria</taxon>
        <taxon>Bacillati</taxon>
        <taxon>Actinomycetota</taxon>
        <taxon>Actinomycetes</taxon>
        <taxon>Bifidobacteriales</taxon>
        <taxon>Bifidobacteriaceae</taxon>
        <taxon>Bifidobacterium</taxon>
    </lineage>
</organism>
<gene>
    <name evidence="2" type="ORF">GFD22_03135</name>
</gene>
<proteinExistence type="predicted"/>
<dbReference type="AlphaFoldDB" id="A0A7K3TFW0"/>
<dbReference type="EMBL" id="WHZY01000003">
    <property type="protein sequence ID" value="NEG77985.1"/>
    <property type="molecule type" value="Genomic_DNA"/>
</dbReference>
<evidence type="ECO:0000313" key="2">
    <source>
        <dbReference type="EMBL" id="NEG77985.1"/>
    </source>
</evidence>